<dbReference type="PROSITE" id="PS50106">
    <property type="entry name" value="PDZ"/>
    <property type="match status" value="2"/>
</dbReference>
<dbReference type="Pfam" id="PF13365">
    <property type="entry name" value="Trypsin_2"/>
    <property type="match status" value="1"/>
</dbReference>
<evidence type="ECO:0000256" key="5">
    <source>
        <dbReference type="ARBA" id="ARBA00013958"/>
    </source>
</evidence>
<keyword evidence="11" id="KW-0720">Serine protease</keyword>
<feature type="domain" description="PDZ" evidence="16">
    <location>
        <begin position="381"/>
        <end position="436"/>
    </location>
</feature>
<dbReference type="InterPro" id="IPR011782">
    <property type="entry name" value="Pept_S1C_Do"/>
</dbReference>
<dbReference type="PANTHER" id="PTHR22939:SF130">
    <property type="entry name" value="PERIPLASMIC SERINE ENDOPROTEASE DEGP-LIKE-RELATED"/>
    <property type="match status" value="1"/>
</dbReference>
<feature type="binding site" evidence="15">
    <location>
        <position position="114"/>
    </location>
    <ligand>
        <name>substrate</name>
    </ligand>
</feature>
<evidence type="ECO:0000259" key="16">
    <source>
        <dbReference type="PROSITE" id="PS50106"/>
    </source>
</evidence>
<evidence type="ECO:0000313" key="17">
    <source>
        <dbReference type="EMBL" id="MBC8360753.1"/>
    </source>
</evidence>
<comment type="caution">
    <text evidence="17">The sequence shown here is derived from an EMBL/GenBank/DDBJ whole genome shotgun (WGS) entry which is preliminary data.</text>
</comment>
<dbReference type="Gene3D" id="2.40.10.120">
    <property type="match status" value="1"/>
</dbReference>
<keyword evidence="10" id="KW-0378">Hydrolase</keyword>
<keyword evidence="7" id="KW-0732">Signal</keyword>
<evidence type="ECO:0000256" key="10">
    <source>
        <dbReference type="ARBA" id="ARBA00022801"/>
    </source>
</evidence>
<dbReference type="GO" id="GO:0004252">
    <property type="term" value="F:serine-type endopeptidase activity"/>
    <property type="evidence" value="ECO:0007669"/>
    <property type="project" value="InterPro"/>
</dbReference>
<dbReference type="CDD" id="cd10839">
    <property type="entry name" value="cpPDZ1_DegP-like"/>
    <property type="match status" value="1"/>
</dbReference>
<dbReference type="InterPro" id="IPR001478">
    <property type="entry name" value="PDZ"/>
</dbReference>
<name>A0A8J6NVI3_9BACT</name>
<keyword evidence="12" id="KW-0346">Stress response</keyword>
<evidence type="ECO:0000256" key="11">
    <source>
        <dbReference type="ARBA" id="ARBA00022825"/>
    </source>
</evidence>
<feature type="active site" description="Charge relay system" evidence="14">
    <location>
        <position position="144"/>
    </location>
</feature>
<evidence type="ECO:0000256" key="12">
    <source>
        <dbReference type="ARBA" id="ARBA00023016"/>
    </source>
</evidence>
<dbReference type="SMART" id="SM00228">
    <property type="entry name" value="PDZ"/>
    <property type="match status" value="2"/>
</dbReference>
<evidence type="ECO:0000256" key="1">
    <source>
        <dbReference type="ARBA" id="ARBA00001772"/>
    </source>
</evidence>
<organism evidence="17 18">
    <name type="scientific">Candidatus Desulfatibia profunda</name>
    <dbReference type="NCBI Taxonomy" id="2841695"/>
    <lineage>
        <taxon>Bacteria</taxon>
        <taxon>Pseudomonadati</taxon>
        <taxon>Thermodesulfobacteriota</taxon>
        <taxon>Desulfobacteria</taxon>
        <taxon>Desulfobacterales</taxon>
        <taxon>Desulfobacterales incertae sedis</taxon>
        <taxon>Candidatus Desulfatibia</taxon>
    </lineage>
</organism>
<dbReference type="Pfam" id="PF17820">
    <property type="entry name" value="PDZ_6"/>
    <property type="match status" value="1"/>
</dbReference>
<dbReference type="InterPro" id="IPR009003">
    <property type="entry name" value="Peptidase_S1_PA"/>
</dbReference>
<accession>A0A8J6NVI3</accession>
<dbReference type="InterPro" id="IPR001940">
    <property type="entry name" value="Peptidase_S1C"/>
</dbReference>
<feature type="active site" description="Charge relay system" evidence="14">
    <location>
        <position position="218"/>
    </location>
</feature>
<evidence type="ECO:0000256" key="6">
    <source>
        <dbReference type="ARBA" id="ARBA00022670"/>
    </source>
</evidence>
<dbReference type="Pfam" id="PF13180">
    <property type="entry name" value="PDZ_2"/>
    <property type="match status" value="1"/>
</dbReference>
<dbReference type="GO" id="GO:0006508">
    <property type="term" value="P:proteolysis"/>
    <property type="evidence" value="ECO:0007669"/>
    <property type="project" value="UniProtKB-KW"/>
</dbReference>
<reference evidence="17 18" key="1">
    <citation type="submission" date="2020-08" db="EMBL/GenBank/DDBJ databases">
        <title>Bridging the membrane lipid divide: bacteria of the FCB group superphylum have the potential to synthesize archaeal ether lipids.</title>
        <authorList>
            <person name="Villanueva L."/>
            <person name="Von Meijenfeldt F.A.B."/>
            <person name="Westbye A.B."/>
            <person name="Yadav S."/>
            <person name="Hopmans E.C."/>
            <person name="Dutilh B.E."/>
            <person name="Sinninghe Damste J.S."/>
        </authorList>
    </citation>
    <scope>NUCLEOTIDE SEQUENCE [LARGE SCALE GENOMIC DNA]</scope>
    <source>
        <strain evidence="17">NIOZ-UU30</strain>
    </source>
</reference>
<gene>
    <name evidence="17" type="ORF">H8E23_05100</name>
</gene>
<dbReference type="InterPro" id="IPR041489">
    <property type="entry name" value="PDZ_6"/>
</dbReference>
<evidence type="ECO:0000256" key="8">
    <source>
        <dbReference type="ARBA" id="ARBA00022737"/>
    </source>
</evidence>
<dbReference type="Proteomes" id="UP000603434">
    <property type="component" value="Unassembled WGS sequence"/>
</dbReference>
<keyword evidence="8" id="KW-0677">Repeat</keyword>
<evidence type="ECO:0000256" key="3">
    <source>
        <dbReference type="ARBA" id="ARBA00010541"/>
    </source>
</evidence>
<dbReference type="PANTHER" id="PTHR22939">
    <property type="entry name" value="SERINE PROTEASE FAMILY S1C HTRA-RELATED"/>
    <property type="match status" value="1"/>
</dbReference>
<dbReference type="PRINTS" id="PR00834">
    <property type="entry name" value="PROTEASES2C"/>
</dbReference>
<evidence type="ECO:0000256" key="13">
    <source>
        <dbReference type="ARBA" id="ARBA00032850"/>
    </source>
</evidence>
<proteinExistence type="inferred from homology"/>
<dbReference type="NCBIfam" id="TIGR02037">
    <property type="entry name" value="degP_htrA_DO"/>
    <property type="match status" value="1"/>
</dbReference>
<sequence>MCAWIAGCLAGGLIVVVLISQSAAQESKTSLNPLSVPGSFSGLVKKASPSVVNIRTVQVIEKGGSSSLPFDQDDPMKDFFERFFGGQIPYSFKQQSLGTGFIIDRNGLILTNNHVVEQTDEIKVRLWDDKEFDAKIVGRDSMTDLALIRIEPDRPLAPLPLGNSDRVEVGDWVIAIGNPFGLGNSVTAGIVSAKYRQLGTGVYDNFIQTDTPINPGNSGGPLLNTAGEVIGINTAIFTQSGGSVGIGFAIPVNMVKDLLPQLQKGKVIRGWLGVMMQKITPDLKKKLNLKDEKGALVSDVIAGGPAEKSGIIRGDVIVSFDGKEIKEMHELSYIVASTAVGKKVTLKIIRNGITVSKKVIIEEMEREKESQVAGETTPDLGMVLDEITPELARNFGLSIPRGLLVMQVKPNSIAADADLRPGDIILEIDRTPIKDLKTFAVKLQEYQPGDTMLFLVYRRGNTLYLTMTLGK</sequence>
<feature type="binding site" evidence="15">
    <location>
        <begin position="216"/>
        <end position="218"/>
    </location>
    <ligand>
        <name>substrate</name>
    </ligand>
</feature>
<dbReference type="EMBL" id="JACNJH010000104">
    <property type="protein sequence ID" value="MBC8360753.1"/>
    <property type="molecule type" value="Genomic_DNA"/>
</dbReference>
<dbReference type="AlphaFoldDB" id="A0A8J6NVI3"/>
<dbReference type="InterPro" id="IPR036034">
    <property type="entry name" value="PDZ_sf"/>
</dbReference>
<dbReference type="Gene3D" id="2.30.42.10">
    <property type="match status" value="2"/>
</dbReference>
<evidence type="ECO:0000256" key="7">
    <source>
        <dbReference type="ARBA" id="ARBA00022729"/>
    </source>
</evidence>
<feature type="binding site" evidence="15">
    <location>
        <position position="144"/>
    </location>
    <ligand>
        <name>substrate</name>
    </ligand>
</feature>
<evidence type="ECO:0000256" key="14">
    <source>
        <dbReference type="PIRSR" id="PIRSR611782-1"/>
    </source>
</evidence>
<comment type="similarity">
    <text evidence="3">Belongs to the peptidase S1C family.</text>
</comment>
<protein>
    <recommendedName>
        <fullName evidence="5">Probable periplasmic serine endoprotease DegP-like</fullName>
        <ecNumber evidence="4">3.4.21.107</ecNumber>
    </recommendedName>
    <alternativeName>
        <fullName evidence="13">Protease Do</fullName>
    </alternativeName>
</protein>
<dbReference type="SUPFAM" id="SSF50156">
    <property type="entry name" value="PDZ domain-like"/>
    <property type="match status" value="2"/>
</dbReference>
<evidence type="ECO:0000256" key="4">
    <source>
        <dbReference type="ARBA" id="ARBA00013035"/>
    </source>
</evidence>
<evidence type="ECO:0000313" key="18">
    <source>
        <dbReference type="Proteomes" id="UP000603434"/>
    </source>
</evidence>
<evidence type="ECO:0000256" key="2">
    <source>
        <dbReference type="ARBA" id="ARBA00004418"/>
    </source>
</evidence>
<feature type="active site" description="Charge relay system" evidence="14">
    <location>
        <position position="114"/>
    </location>
</feature>
<keyword evidence="6" id="KW-0645">Protease</keyword>
<dbReference type="EC" id="3.4.21.107" evidence="4"/>
<dbReference type="SUPFAM" id="SSF50494">
    <property type="entry name" value="Trypsin-like serine proteases"/>
    <property type="match status" value="1"/>
</dbReference>
<feature type="domain" description="PDZ" evidence="16">
    <location>
        <begin position="259"/>
        <end position="352"/>
    </location>
</feature>
<keyword evidence="9" id="KW-0574">Periplasm</keyword>
<evidence type="ECO:0000256" key="9">
    <source>
        <dbReference type="ARBA" id="ARBA00022764"/>
    </source>
</evidence>
<comment type="subcellular location">
    <subcellularLocation>
        <location evidence="2">Periplasm</location>
    </subcellularLocation>
</comment>
<comment type="catalytic activity">
    <reaction evidence="1">
        <text>Acts on substrates that are at least partially unfolded. The cleavage site P1 residue is normally between a pair of hydrophobic residues, such as Val-|-Val.</text>
        <dbReference type="EC" id="3.4.21.107"/>
    </reaction>
</comment>
<evidence type="ECO:0000256" key="15">
    <source>
        <dbReference type="PIRSR" id="PIRSR611782-2"/>
    </source>
</evidence>